<dbReference type="STRING" id="46224.B4102_2289"/>
<evidence type="ECO:0000259" key="1">
    <source>
        <dbReference type="Pfam" id="PF01979"/>
    </source>
</evidence>
<dbReference type="SUPFAM" id="SSF51556">
    <property type="entry name" value="Metallo-dependent hydrolases"/>
    <property type="match status" value="1"/>
</dbReference>
<dbReference type="InterPro" id="IPR011059">
    <property type="entry name" value="Metal-dep_hydrolase_composite"/>
</dbReference>
<protein>
    <recommendedName>
        <fullName evidence="1">Amidohydrolase-related domain-containing protein</fullName>
    </recommendedName>
</protein>
<accession>A0A150LEK2</accession>
<comment type="caution">
    <text evidence="2">The sequence shown here is derived from an EMBL/GenBank/DDBJ whole genome shotgun (WGS) entry which is preliminary data.</text>
</comment>
<feature type="domain" description="Amidohydrolase-related" evidence="1">
    <location>
        <begin position="58"/>
        <end position="410"/>
    </location>
</feature>
<proteinExistence type="predicted"/>
<gene>
    <name evidence="2" type="ORF">B4102_2289</name>
</gene>
<dbReference type="InterPro" id="IPR051781">
    <property type="entry name" value="Metallo-dep_Hydrolase"/>
</dbReference>
<keyword evidence="3" id="KW-1185">Reference proteome</keyword>
<dbReference type="Pfam" id="PF01979">
    <property type="entry name" value="Amidohydro_1"/>
    <property type="match status" value="1"/>
</dbReference>
<dbReference type="Gene3D" id="2.30.40.10">
    <property type="entry name" value="Urease, subunit C, domain 1"/>
    <property type="match status" value="1"/>
</dbReference>
<dbReference type="InterPro" id="IPR006680">
    <property type="entry name" value="Amidohydro-rel"/>
</dbReference>
<name>A0A150LEK2_9BACI</name>
<reference evidence="2 3" key="1">
    <citation type="submission" date="2016-01" db="EMBL/GenBank/DDBJ databases">
        <title>Genome Sequences of Twelve Sporeforming Bacillus Species Isolated from Foods.</title>
        <authorList>
            <person name="Berendsen E.M."/>
            <person name="Wells-Bennik M.H."/>
            <person name="Krawcyk A.O."/>
            <person name="De Jong A."/>
            <person name="Holsappel S."/>
            <person name="Eijlander R.T."/>
            <person name="Kuipers O.P."/>
        </authorList>
    </citation>
    <scope>NUCLEOTIDE SEQUENCE [LARGE SCALE GENOMIC DNA]</scope>
    <source>
        <strain evidence="2 3">B4102</strain>
    </source>
</reference>
<dbReference type="Gene3D" id="3.20.20.140">
    <property type="entry name" value="Metal-dependent hydrolases"/>
    <property type="match status" value="1"/>
</dbReference>
<dbReference type="PANTHER" id="PTHR43135">
    <property type="entry name" value="ALPHA-D-RIBOSE 1-METHYLPHOSPHONATE 5-TRIPHOSPHATE DIPHOSPHATASE"/>
    <property type="match status" value="1"/>
</dbReference>
<dbReference type="PATRIC" id="fig|46224.3.peg.872"/>
<dbReference type="CDD" id="cd01299">
    <property type="entry name" value="Met_dep_hydrolase_A"/>
    <property type="match status" value="1"/>
</dbReference>
<dbReference type="Proteomes" id="UP000075666">
    <property type="component" value="Unassembled WGS sequence"/>
</dbReference>
<dbReference type="GO" id="GO:0016810">
    <property type="term" value="F:hydrolase activity, acting on carbon-nitrogen (but not peptide) bonds"/>
    <property type="evidence" value="ECO:0007669"/>
    <property type="project" value="InterPro"/>
</dbReference>
<dbReference type="PANTHER" id="PTHR43135:SF3">
    <property type="entry name" value="ALPHA-D-RIBOSE 1-METHYLPHOSPHONATE 5-TRIPHOSPHATE DIPHOSPHATASE"/>
    <property type="match status" value="1"/>
</dbReference>
<evidence type="ECO:0000313" key="2">
    <source>
        <dbReference type="EMBL" id="KYD10650.1"/>
    </source>
</evidence>
<sequence length="423" mass="45798">MVTYILVKNGTLIDGNGGQPIQNAAVLIKENKIVQVGKLEDINLPNEEVDVVDAENGYILPGLIDTHVHLMMEFTDIRKSLATPFAYKFYQAIGYMKKTIDAGVTTVRDAGFTDLGVKQAVEDGLVLGPRMQVSINPLTITGGHGDNWTRSGIDTTSPSYPGMPSGFCDGPEQVRQKVREMLRAGADIIKVHATGGVMSPTDHPEFTQFSQEELRIIVEEARFRRGIKVMAHAQGAEGIKNAVRAGIHSIEHGIYLDDEAIELMLKHGTYLVPTLLAPVAVLEQGKNSDNMPEHAIQKSLEVIDIHHESVSKAFKAGVKIAMGTDAGVMPHGSNLRELNLMCSIGMSPMESIVATTKVAAECLGWEDKLGTVEEGKLADLVITKVDPLANISSLEDQTNIVAVMKDGQIVKDLRVGTSNLVTQ</sequence>
<organism evidence="2 3">
    <name type="scientific">Heyndrickxia sporothermodurans</name>
    <dbReference type="NCBI Taxonomy" id="46224"/>
    <lineage>
        <taxon>Bacteria</taxon>
        <taxon>Bacillati</taxon>
        <taxon>Bacillota</taxon>
        <taxon>Bacilli</taxon>
        <taxon>Bacillales</taxon>
        <taxon>Bacillaceae</taxon>
        <taxon>Heyndrickxia</taxon>
    </lineage>
</organism>
<dbReference type="SUPFAM" id="SSF51338">
    <property type="entry name" value="Composite domain of metallo-dependent hydrolases"/>
    <property type="match status" value="1"/>
</dbReference>
<dbReference type="InterPro" id="IPR057744">
    <property type="entry name" value="OTAase-like"/>
</dbReference>
<dbReference type="AlphaFoldDB" id="A0A150LEK2"/>
<dbReference type="InterPro" id="IPR032466">
    <property type="entry name" value="Metal_Hydrolase"/>
</dbReference>
<dbReference type="EMBL" id="LQYN01000012">
    <property type="protein sequence ID" value="KYD10650.1"/>
    <property type="molecule type" value="Genomic_DNA"/>
</dbReference>
<evidence type="ECO:0000313" key="3">
    <source>
        <dbReference type="Proteomes" id="UP000075666"/>
    </source>
</evidence>